<dbReference type="CDD" id="cd03443">
    <property type="entry name" value="PaaI_thioesterase"/>
    <property type="match status" value="1"/>
</dbReference>
<evidence type="ECO:0000313" key="27">
    <source>
        <dbReference type="WBParaSite" id="SRAE_2000081500.1"/>
    </source>
</evidence>
<evidence type="ECO:0000256" key="8">
    <source>
        <dbReference type="ARBA" id="ARBA00022990"/>
    </source>
</evidence>
<dbReference type="GO" id="GO:0005739">
    <property type="term" value="C:mitochondrion"/>
    <property type="evidence" value="ECO:0007669"/>
    <property type="project" value="UniProtKB-SubCell"/>
</dbReference>
<evidence type="ECO:0000313" key="25">
    <source>
        <dbReference type="EMBL" id="CEF66145.1"/>
    </source>
</evidence>
<evidence type="ECO:0000256" key="15">
    <source>
        <dbReference type="ARBA" id="ARBA00048074"/>
    </source>
</evidence>
<comment type="subcellular location">
    <subcellularLocation>
        <location evidence="3">Cytoplasm</location>
        <location evidence="3">Cytoskeleton</location>
        <location evidence="3">Spindle</location>
    </subcellularLocation>
    <subcellularLocation>
        <location evidence="4">Cytoplasm</location>
        <location evidence="4">Cytosol</location>
    </subcellularLocation>
    <subcellularLocation>
        <location evidence="2">Mitochondrion</location>
    </subcellularLocation>
    <subcellularLocation>
        <location evidence="1">Nucleus</location>
    </subcellularLocation>
</comment>
<dbReference type="GO" id="GO:0042802">
    <property type="term" value="F:identical protein binding"/>
    <property type="evidence" value="ECO:0007669"/>
    <property type="project" value="EnsemblMetazoa"/>
</dbReference>
<evidence type="ECO:0000256" key="4">
    <source>
        <dbReference type="ARBA" id="ARBA00004514"/>
    </source>
</evidence>
<comment type="catalytic activity">
    <reaction evidence="15">
        <text>dodecanoyl-CoA + H2O = dodecanoate + CoA + H(+)</text>
        <dbReference type="Rhea" id="RHEA:30135"/>
        <dbReference type="ChEBI" id="CHEBI:15377"/>
        <dbReference type="ChEBI" id="CHEBI:15378"/>
        <dbReference type="ChEBI" id="CHEBI:18262"/>
        <dbReference type="ChEBI" id="CHEBI:57287"/>
        <dbReference type="ChEBI" id="CHEBI:57375"/>
    </reaction>
    <physiologicalReaction direction="left-to-right" evidence="15">
        <dbReference type="Rhea" id="RHEA:30136"/>
    </physiologicalReaction>
</comment>
<dbReference type="Proteomes" id="UP000035682">
    <property type="component" value="Unplaced"/>
</dbReference>
<comment type="catalytic activity">
    <reaction evidence="16">
        <text>hexanoyl-CoA + H2O = hexanoate + CoA + H(+)</text>
        <dbReference type="Rhea" id="RHEA:40115"/>
        <dbReference type="ChEBI" id="CHEBI:15377"/>
        <dbReference type="ChEBI" id="CHEBI:15378"/>
        <dbReference type="ChEBI" id="CHEBI:17120"/>
        <dbReference type="ChEBI" id="CHEBI:57287"/>
        <dbReference type="ChEBI" id="CHEBI:62620"/>
    </reaction>
    <physiologicalReaction direction="left-to-right" evidence="16">
        <dbReference type="Rhea" id="RHEA:40116"/>
    </physiologicalReaction>
</comment>
<dbReference type="InterPro" id="IPR006683">
    <property type="entry name" value="Thioestr_dom"/>
</dbReference>
<name>A0A090LF62_STRRB</name>
<evidence type="ECO:0000256" key="16">
    <source>
        <dbReference type="ARBA" id="ARBA00050199"/>
    </source>
</evidence>
<dbReference type="EMBL" id="LN609529">
    <property type="protein sequence ID" value="CEF66145.1"/>
    <property type="molecule type" value="Genomic_DNA"/>
</dbReference>
<keyword evidence="26" id="KW-1185">Reference proteome</keyword>
<dbReference type="CTD" id="36378509"/>
<dbReference type="InterPro" id="IPR003736">
    <property type="entry name" value="PAAI_dom"/>
</dbReference>
<protein>
    <recommendedName>
        <fullName evidence="20">Acyl-coenzyme A thioesterase 13</fullName>
    </recommendedName>
    <alternativeName>
        <fullName evidence="22">Hotdog-fold thioesterase superfamily member 2</fullName>
    </alternativeName>
    <alternativeName>
        <fullName evidence="21">Palmitoyl-CoA hydrolase</fullName>
    </alternativeName>
    <alternativeName>
        <fullName evidence="23">Thioesterase superfamily member 2</fullName>
    </alternativeName>
</protein>
<evidence type="ECO:0000256" key="19">
    <source>
        <dbReference type="ARBA" id="ARBA00064709"/>
    </source>
</evidence>
<evidence type="ECO:0000256" key="3">
    <source>
        <dbReference type="ARBA" id="ARBA00004186"/>
    </source>
</evidence>
<evidence type="ECO:0000256" key="5">
    <source>
        <dbReference type="ARBA" id="ARBA00008324"/>
    </source>
</evidence>
<evidence type="ECO:0000256" key="2">
    <source>
        <dbReference type="ARBA" id="ARBA00004173"/>
    </source>
</evidence>
<keyword evidence="8" id="KW-0007">Acetylation</keyword>
<dbReference type="WBParaSite" id="SRAE_2000081500.1">
    <property type="protein sequence ID" value="SRAE_2000081500.1"/>
    <property type="gene ID" value="WBGene00261015"/>
</dbReference>
<evidence type="ECO:0000256" key="6">
    <source>
        <dbReference type="ARBA" id="ARBA00022490"/>
    </source>
</evidence>
<comment type="catalytic activity">
    <reaction evidence="17">
        <text>a fatty acyl-CoA + H2O = a fatty acid + CoA + H(+)</text>
        <dbReference type="Rhea" id="RHEA:16781"/>
        <dbReference type="ChEBI" id="CHEBI:15377"/>
        <dbReference type="ChEBI" id="CHEBI:15378"/>
        <dbReference type="ChEBI" id="CHEBI:28868"/>
        <dbReference type="ChEBI" id="CHEBI:57287"/>
        <dbReference type="ChEBI" id="CHEBI:77636"/>
    </reaction>
    <physiologicalReaction direction="left-to-right" evidence="17">
        <dbReference type="Rhea" id="RHEA:16782"/>
    </physiologicalReaction>
</comment>
<dbReference type="InterPro" id="IPR029069">
    <property type="entry name" value="HotDog_dom_sf"/>
</dbReference>
<proteinExistence type="inferred from homology"/>
<feature type="domain" description="Thioesterase" evidence="24">
    <location>
        <begin position="59"/>
        <end position="132"/>
    </location>
</feature>
<dbReference type="InterPro" id="IPR039298">
    <property type="entry name" value="ACOT13"/>
</dbReference>
<keyword evidence="6" id="KW-0963">Cytoplasm</keyword>
<evidence type="ECO:0000256" key="11">
    <source>
        <dbReference type="ARBA" id="ARBA00023212"/>
    </source>
</evidence>
<evidence type="ECO:0000256" key="18">
    <source>
        <dbReference type="ARBA" id="ARBA00058205"/>
    </source>
</evidence>
<evidence type="ECO:0000256" key="21">
    <source>
        <dbReference type="ARBA" id="ARBA00075657"/>
    </source>
</evidence>
<comment type="catalytic activity">
    <reaction evidence="13">
        <text>octanoyl-CoA + H2O = octanoate + CoA + H(+)</text>
        <dbReference type="Rhea" id="RHEA:30143"/>
        <dbReference type="ChEBI" id="CHEBI:15377"/>
        <dbReference type="ChEBI" id="CHEBI:15378"/>
        <dbReference type="ChEBI" id="CHEBI:25646"/>
        <dbReference type="ChEBI" id="CHEBI:57287"/>
        <dbReference type="ChEBI" id="CHEBI:57386"/>
    </reaction>
    <physiologicalReaction direction="left-to-right" evidence="13">
        <dbReference type="Rhea" id="RHEA:30144"/>
    </physiologicalReaction>
</comment>
<dbReference type="WormBase" id="SRAE_2000081500">
    <property type="protein sequence ID" value="SRP09748"/>
    <property type="gene ID" value="WBGene00261015"/>
</dbReference>
<dbReference type="Pfam" id="PF03061">
    <property type="entry name" value="4HBT"/>
    <property type="match status" value="1"/>
</dbReference>
<evidence type="ECO:0000256" key="17">
    <source>
        <dbReference type="ARBA" id="ARBA00052976"/>
    </source>
</evidence>
<evidence type="ECO:0000256" key="23">
    <source>
        <dbReference type="ARBA" id="ARBA00083956"/>
    </source>
</evidence>
<dbReference type="OrthoDB" id="46529at2759"/>
<dbReference type="GeneID" id="36378509"/>
<comment type="similarity">
    <text evidence="5">Belongs to the thioesterase PaaI family.</text>
</comment>
<keyword evidence="10" id="KW-0496">Mitochondrion</keyword>
<gene>
    <name evidence="25 27 28" type="ORF">SRAE_2000081500</name>
</gene>
<dbReference type="FunFam" id="3.10.129.10:FF:000021">
    <property type="entry name" value="Acyl-coenzyme A thioesterase 13"/>
    <property type="match status" value="1"/>
</dbReference>
<keyword evidence="12" id="KW-0539">Nucleus</keyword>
<dbReference type="GO" id="GO:0005634">
    <property type="term" value="C:nucleus"/>
    <property type="evidence" value="ECO:0007669"/>
    <property type="project" value="UniProtKB-SubCell"/>
</dbReference>
<comment type="function">
    <text evidence="18">Catalyzes the hydrolysis of acyl-CoAs into free fatty acids and coenzyme A (CoASH), regulating their respective intracellular levels. Has acyl-CoA thioesterase activity towards medium (C12) and long-chain (C18) fatty acyl-CoA substrates. Can also hydrolyze 3-hydroxyphenylacetyl-CoA and 3,4-dihydroxyphenylacetyl-CoA (in vitro). May play a role in controlling adaptive thermogenesis.</text>
</comment>
<reference evidence="27" key="2">
    <citation type="submission" date="2020-12" db="UniProtKB">
        <authorList>
            <consortium name="WormBaseParasite"/>
        </authorList>
    </citation>
    <scope>IDENTIFICATION</scope>
</reference>
<keyword evidence="7" id="KW-0378">Hydrolase</keyword>
<dbReference type="PANTHER" id="PTHR21660">
    <property type="entry name" value="THIOESTERASE SUPERFAMILY MEMBER-RELATED"/>
    <property type="match status" value="1"/>
</dbReference>
<evidence type="ECO:0000256" key="1">
    <source>
        <dbReference type="ARBA" id="ARBA00004123"/>
    </source>
</evidence>
<reference evidence="25 26" key="1">
    <citation type="submission" date="2014-09" db="EMBL/GenBank/DDBJ databases">
        <authorList>
            <person name="Martin A.A."/>
        </authorList>
    </citation>
    <scope>NUCLEOTIDE SEQUENCE</scope>
    <source>
        <strain evidence="26">ED321</strain>
        <strain evidence="25">ED321 Heterogonic</strain>
    </source>
</reference>
<dbReference type="NCBIfam" id="TIGR00369">
    <property type="entry name" value="unchar_dom_1"/>
    <property type="match status" value="1"/>
</dbReference>
<comment type="catalytic activity">
    <reaction evidence="14">
        <text>decanoyl-CoA + H2O = decanoate + CoA + H(+)</text>
        <dbReference type="Rhea" id="RHEA:40059"/>
        <dbReference type="ChEBI" id="CHEBI:15377"/>
        <dbReference type="ChEBI" id="CHEBI:15378"/>
        <dbReference type="ChEBI" id="CHEBI:27689"/>
        <dbReference type="ChEBI" id="CHEBI:57287"/>
        <dbReference type="ChEBI" id="CHEBI:61430"/>
    </reaction>
    <physiologicalReaction direction="left-to-right" evidence="14">
        <dbReference type="Rhea" id="RHEA:40060"/>
    </physiologicalReaction>
</comment>
<evidence type="ECO:0000256" key="20">
    <source>
        <dbReference type="ARBA" id="ARBA00067273"/>
    </source>
</evidence>
<evidence type="ECO:0000259" key="24">
    <source>
        <dbReference type="Pfam" id="PF03061"/>
    </source>
</evidence>
<accession>A0A090LF62</accession>
<evidence type="ECO:0000256" key="7">
    <source>
        <dbReference type="ARBA" id="ARBA00022801"/>
    </source>
</evidence>
<dbReference type="Gene3D" id="3.10.129.10">
    <property type="entry name" value="Hotdog Thioesterase"/>
    <property type="match status" value="1"/>
</dbReference>
<evidence type="ECO:0000256" key="12">
    <source>
        <dbReference type="ARBA" id="ARBA00023242"/>
    </source>
</evidence>
<keyword evidence="11" id="KW-0206">Cytoskeleton</keyword>
<comment type="subunit">
    <text evidence="19">Homotetramer. Interacts with PCTP.</text>
</comment>
<evidence type="ECO:0000256" key="22">
    <source>
        <dbReference type="ARBA" id="ARBA00081533"/>
    </source>
</evidence>
<dbReference type="PANTHER" id="PTHR21660:SF1">
    <property type="entry name" value="ACYL-COENZYME A THIOESTERASE 13"/>
    <property type="match status" value="1"/>
</dbReference>
<dbReference type="RefSeq" id="XP_024505345.1">
    <property type="nucleotide sequence ID" value="XM_024651692.1"/>
</dbReference>
<evidence type="ECO:0000256" key="9">
    <source>
        <dbReference type="ARBA" id="ARBA00023098"/>
    </source>
</evidence>
<evidence type="ECO:0000256" key="10">
    <source>
        <dbReference type="ARBA" id="ARBA00023128"/>
    </source>
</evidence>
<dbReference type="GO" id="GO:0005819">
    <property type="term" value="C:spindle"/>
    <property type="evidence" value="ECO:0007669"/>
    <property type="project" value="UniProtKB-SubCell"/>
</dbReference>
<sequence>MNCKENDLQCMEWINEYIESYKITDNFNRVARKLIPIRANKTSVLYELKVEKEHVNGKNTIHGGQIASLVDIVTASVVSLTIRDIPMVSVEIATSYLLPAQIGEDITIEGNVLKIGRNMAFAEAEFRRKKDGALIAKGKHTLCLLNHLKKNDGKVISQ</sequence>
<evidence type="ECO:0000256" key="14">
    <source>
        <dbReference type="ARBA" id="ARBA00047969"/>
    </source>
</evidence>
<dbReference type="GO" id="GO:0047617">
    <property type="term" value="F:fatty acyl-CoA hydrolase activity"/>
    <property type="evidence" value="ECO:0007669"/>
    <property type="project" value="InterPro"/>
</dbReference>
<dbReference type="GO" id="GO:0005829">
    <property type="term" value="C:cytosol"/>
    <property type="evidence" value="ECO:0007669"/>
    <property type="project" value="UniProtKB-SubCell"/>
</dbReference>
<dbReference type="GO" id="GO:0006629">
    <property type="term" value="P:lipid metabolic process"/>
    <property type="evidence" value="ECO:0007669"/>
    <property type="project" value="UniProtKB-KW"/>
</dbReference>
<dbReference type="AlphaFoldDB" id="A0A090LF62"/>
<dbReference type="SUPFAM" id="SSF54637">
    <property type="entry name" value="Thioesterase/thiol ester dehydrase-isomerase"/>
    <property type="match status" value="1"/>
</dbReference>
<evidence type="ECO:0000313" key="28">
    <source>
        <dbReference type="WormBase" id="SRAE_2000081500"/>
    </source>
</evidence>
<evidence type="ECO:0000256" key="13">
    <source>
        <dbReference type="ARBA" id="ARBA00047588"/>
    </source>
</evidence>
<organism evidence="25">
    <name type="scientific">Strongyloides ratti</name>
    <name type="common">Parasitic roundworm</name>
    <dbReference type="NCBI Taxonomy" id="34506"/>
    <lineage>
        <taxon>Eukaryota</taxon>
        <taxon>Metazoa</taxon>
        <taxon>Ecdysozoa</taxon>
        <taxon>Nematoda</taxon>
        <taxon>Chromadorea</taxon>
        <taxon>Rhabditida</taxon>
        <taxon>Tylenchina</taxon>
        <taxon>Panagrolaimomorpha</taxon>
        <taxon>Strongyloidoidea</taxon>
        <taxon>Strongyloididae</taxon>
        <taxon>Strongyloides</taxon>
    </lineage>
</organism>
<dbReference type="OMA" id="MAFTDCE"/>
<evidence type="ECO:0000313" key="26">
    <source>
        <dbReference type="Proteomes" id="UP000035682"/>
    </source>
</evidence>
<dbReference type="STRING" id="34506.A0A090LF62"/>
<keyword evidence="9" id="KW-0443">Lipid metabolism</keyword>